<feature type="compositionally biased region" description="Basic residues" evidence="1">
    <location>
        <begin position="539"/>
        <end position="551"/>
    </location>
</feature>
<dbReference type="Proteomes" id="UP000000715">
    <property type="component" value="Unplaced"/>
</dbReference>
<evidence type="ECO:0000256" key="1">
    <source>
        <dbReference type="SAM" id="MobiDB-lite"/>
    </source>
</evidence>
<feature type="compositionally biased region" description="Pro residues" evidence="1">
    <location>
        <begin position="17"/>
        <end position="28"/>
    </location>
</feature>
<gene>
    <name evidence="3" type="primary">LOC101673674</name>
</gene>
<feature type="compositionally biased region" description="Basic and acidic residues" evidence="1">
    <location>
        <begin position="682"/>
        <end position="691"/>
    </location>
</feature>
<feature type="compositionally biased region" description="Low complexity" evidence="1">
    <location>
        <begin position="579"/>
        <end position="599"/>
    </location>
</feature>
<accession>A0A8U0RGX7</accession>
<dbReference type="AlphaFoldDB" id="A0A8U0RGX7"/>
<feature type="region of interest" description="Disordered" evidence="1">
    <location>
        <begin position="128"/>
        <end position="213"/>
    </location>
</feature>
<dbReference type="RefSeq" id="XP_044924220.1">
    <property type="nucleotide sequence ID" value="XM_045068285.1"/>
</dbReference>
<evidence type="ECO:0000313" key="2">
    <source>
        <dbReference type="Proteomes" id="UP000000715"/>
    </source>
</evidence>
<keyword evidence="2" id="KW-1185">Reference proteome</keyword>
<feature type="region of interest" description="Disordered" evidence="1">
    <location>
        <begin position="290"/>
        <end position="515"/>
    </location>
</feature>
<reference evidence="3" key="1">
    <citation type="submission" date="2025-08" db="UniProtKB">
        <authorList>
            <consortium name="RefSeq"/>
        </authorList>
    </citation>
    <scope>IDENTIFICATION</scope>
    <source>
        <tissue evidence="3">Brain</tissue>
    </source>
</reference>
<name>A0A8U0RGX7_MUSPF</name>
<proteinExistence type="predicted"/>
<feature type="compositionally biased region" description="Low complexity" evidence="1">
    <location>
        <begin position="159"/>
        <end position="172"/>
    </location>
</feature>
<sequence>MLPLLLGEGPGRHRPSAPGPQPSPPPPHGISLPCGVGFSRSTPPKHGGRLGIPVPDPQGIRTPRSAPPAVPGVSQVAAAVGAGHYACGEAQRAPARVSEAPGSGLEPIRGSILARAGDTLFWCRAQNPSHAPPVPAPASVRTPREASLTPRPPSAQEQRTAAAARPAGTRRGVNSEVHLPRPGDGGVPGTGPFTAASSDSGQLPREGRSRTRVIPRPRVLQANANTAAPPFPSIGPEATVHTSRSHPRHPDHQALPCLGHGRSQKGCLSPGVWPEKLTTSFLPGQQWIFRPTRGKQHPGPLATNASPLQHTPPPSPPPPPGSRPRGSFRSFPTCHSYQSFLKDTNPAHVGDSRPRAKGWGPRLHIRGERTGTRGAPFFDLGAQRSGKGCHLCKTSPHGPRRTCSDATGPGPQHRATPGAHSKELGRPVGAGRRRAAAAPLGWARGPALHSSDGSLTRIRLQSRGSSRTLSPARPRKPAAGRQFGPPNPALPPRPPTPPLRRPVLPCHAKPQSPLSEVKNSFKEILLLSGYIRRSPPSKPTKRNLLRPRRWGGRAGERGEGGTLESAGPPAATGRRSRAHPPAAEAPAALRRRSPSSLRPGTELRRRYHPGAHARPASPQSRTPARLGHPPLPFQAAWAACHRRPRSHNGHGLPTRWGTRKVLGPGRATQTRPPAPSPGSPPGRERKEDKGQGAHLAEAARRQQRPSCTPYGSLGVPRGHRRISSPE</sequence>
<feature type="compositionally biased region" description="Low complexity" evidence="1">
    <location>
        <begin position="323"/>
        <end position="332"/>
    </location>
</feature>
<feature type="compositionally biased region" description="Low complexity" evidence="1">
    <location>
        <begin position="426"/>
        <end position="448"/>
    </location>
</feature>
<protein>
    <submittedName>
        <fullName evidence="3">Basic proline-rich protein-like</fullName>
    </submittedName>
</protein>
<evidence type="ECO:0000313" key="3">
    <source>
        <dbReference type="RefSeq" id="XP_044924220.1"/>
    </source>
</evidence>
<dbReference type="GeneID" id="101673674"/>
<feature type="compositionally biased region" description="Polar residues" evidence="1">
    <location>
        <begin position="333"/>
        <end position="342"/>
    </location>
</feature>
<feature type="region of interest" description="Disordered" evidence="1">
    <location>
        <begin position="1"/>
        <end position="71"/>
    </location>
</feature>
<feature type="region of interest" description="Disordered" evidence="1">
    <location>
        <begin position="532"/>
        <end position="726"/>
    </location>
</feature>
<organism evidence="2 3">
    <name type="scientific">Mustela putorius furo</name>
    <name type="common">European domestic ferret</name>
    <name type="synonym">Mustela furo</name>
    <dbReference type="NCBI Taxonomy" id="9669"/>
    <lineage>
        <taxon>Eukaryota</taxon>
        <taxon>Metazoa</taxon>
        <taxon>Chordata</taxon>
        <taxon>Craniata</taxon>
        <taxon>Vertebrata</taxon>
        <taxon>Euteleostomi</taxon>
        <taxon>Mammalia</taxon>
        <taxon>Eutheria</taxon>
        <taxon>Laurasiatheria</taxon>
        <taxon>Carnivora</taxon>
        <taxon>Caniformia</taxon>
        <taxon>Musteloidea</taxon>
        <taxon>Mustelidae</taxon>
        <taxon>Mustelinae</taxon>
        <taxon>Mustela</taxon>
    </lineage>
</organism>
<feature type="compositionally biased region" description="Pro residues" evidence="1">
    <location>
        <begin position="485"/>
        <end position="500"/>
    </location>
</feature>
<feature type="compositionally biased region" description="Pro residues" evidence="1">
    <location>
        <begin position="310"/>
        <end position="322"/>
    </location>
</feature>
<feature type="compositionally biased region" description="Basic residues" evidence="1">
    <location>
        <begin position="717"/>
        <end position="726"/>
    </location>
</feature>